<dbReference type="EC" id="4.2.1.10" evidence="2"/>
<name>W0JSY3_9EURY</name>
<evidence type="ECO:0000313" key="6">
    <source>
        <dbReference type="Proteomes" id="UP000019024"/>
    </source>
</evidence>
<protein>
    <recommendedName>
        <fullName evidence="2">3-dehydroquinate dehydratase</fullName>
        <ecNumber evidence="2">4.2.1.10</ecNumber>
    </recommendedName>
</protein>
<dbReference type="InterPro" id="IPR001381">
    <property type="entry name" value="DHquinase_I"/>
</dbReference>
<keyword evidence="3" id="KW-0456">Lyase</keyword>
<dbReference type="Pfam" id="PF01487">
    <property type="entry name" value="DHquinase_I"/>
    <property type="match status" value="1"/>
</dbReference>
<dbReference type="Proteomes" id="UP000019024">
    <property type="component" value="Plasmid unnamed"/>
</dbReference>
<dbReference type="PATRIC" id="fig|797299.3.peg.3439"/>
<dbReference type="PANTHER" id="PTHR43699:SF1">
    <property type="entry name" value="3-DEHYDROQUINATE DEHYDRATASE"/>
    <property type="match status" value="1"/>
</dbReference>
<keyword evidence="6" id="KW-1185">Reference proteome</keyword>
<dbReference type="SUPFAM" id="SSF51569">
    <property type="entry name" value="Aldolase"/>
    <property type="match status" value="1"/>
</dbReference>
<dbReference type="eggNOG" id="arCOG02097">
    <property type="taxonomic scope" value="Archaea"/>
</dbReference>
<dbReference type="CDD" id="cd00502">
    <property type="entry name" value="DHQase_I"/>
    <property type="match status" value="1"/>
</dbReference>
<evidence type="ECO:0000256" key="2">
    <source>
        <dbReference type="ARBA" id="ARBA00012060"/>
    </source>
</evidence>
<dbReference type="KEGG" id="hlr:HALLA_04695"/>
<accession>W0JSY3</accession>
<evidence type="ECO:0000256" key="3">
    <source>
        <dbReference type="ARBA" id="ARBA00023239"/>
    </source>
</evidence>
<evidence type="ECO:0000256" key="4">
    <source>
        <dbReference type="ARBA" id="ARBA00023270"/>
    </source>
</evidence>
<dbReference type="PANTHER" id="PTHR43699">
    <property type="entry name" value="3-DEHYDROQUINATE DEHYDRATASE"/>
    <property type="match status" value="1"/>
</dbReference>
<proteinExistence type="predicted"/>
<geneLocation type="plasmid" evidence="5">
    <name>unnamed</name>
</geneLocation>
<dbReference type="GO" id="GO:0003855">
    <property type="term" value="F:3-dehydroquinate dehydratase activity"/>
    <property type="evidence" value="ECO:0007669"/>
    <property type="project" value="UniProtKB-EC"/>
</dbReference>
<dbReference type="EMBL" id="CP007056">
    <property type="protein sequence ID" value="AHG01704.1"/>
    <property type="molecule type" value="Genomic_DNA"/>
</dbReference>
<evidence type="ECO:0000313" key="5">
    <source>
        <dbReference type="EMBL" id="AHG01704.1"/>
    </source>
</evidence>
<keyword evidence="4" id="KW-0704">Schiff base</keyword>
<dbReference type="InterPro" id="IPR050146">
    <property type="entry name" value="Type-I_3-dehydroquinase"/>
</dbReference>
<sequence length="216" mass="23862">MDKAEDPLAQLENYDGELPIIATNRSQWFGGNAIDHGRLDRLMEAARSESVEMVDIELETARGKEWVLEEFRETDIELIISFHEFEETPDQTTLDAIIEECAQYGDIAKVATFANDRTDTLRMLRAINSATEDGIQIAGISMGEIGSHVRVLGPLYGSKLGYAPLETDTSEYAPGQISLQRVRSLIDAIEQGEAATQIIDGVEERAPASHGYSQTD</sequence>
<gene>
    <name evidence="5" type="ORF">HALLA_04695</name>
</gene>
<comment type="catalytic activity">
    <reaction evidence="1">
        <text>3-dehydroquinate = 3-dehydroshikimate + H2O</text>
        <dbReference type="Rhea" id="RHEA:21096"/>
        <dbReference type="ChEBI" id="CHEBI:15377"/>
        <dbReference type="ChEBI" id="CHEBI:16630"/>
        <dbReference type="ChEBI" id="CHEBI:32364"/>
        <dbReference type="EC" id="4.2.1.10"/>
    </reaction>
</comment>
<keyword evidence="5" id="KW-0614">Plasmid</keyword>
<dbReference type="AlphaFoldDB" id="W0JSY3"/>
<dbReference type="InterPro" id="IPR013785">
    <property type="entry name" value="Aldolase_TIM"/>
</dbReference>
<evidence type="ECO:0000256" key="1">
    <source>
        <dbReference type="ARBA" id="ARBA00001864"/>
    </source>
</evidence>
<dbReference type="Gene3D" id="3.20.20.70">
    <property type="entry name" value="Aldolase class I"/>
    <property type="match status" value="1"/>
</dbReference>
<dbReference type="GO" id="GO:0046279">
    <property type="term" value="P:3,4-dihydroxybenzoate biosynthetic process"/>
    <property type="evidence" value="ECO:0007669"/>
    <property type="project" value="TreeGrafter"/>
</dbReference>
<reference evidence="5 6" key="1">
    <citation type="submission" date="2014-01" db="EMBL/GenBank/DDBJ databases">
        <authorList>
            <consortium name="DOE Joint Genome Institute"/>
            <person name="Anderson I."/>
            <person name="Huntemann M."/>
            <person name="Han J."/>
            <person name="Chen A."/>
            <person name="Kyrpides N."/>
            <person name="Mavromatis K."/>
            <person name="Markowitz V."/>
            <person name="Palaniappan K."/>
            <person name="Ivanova N."/>
            <person name="Schaumberg A."/>
            <person name="Pati A."/>
            <person name="Liolios K."/>
            <person name="Nordberg H.P."/>
            <person name="Cantor M.N."/>
            <person name="Hua S.X."/>
            <person name="Woyke T."/>
        </authorList>
    </citation>
    <scope>NUCLEOTIDE SEQUENCE [LARGE SCALE GENOMIC DNA]</scope>
    <source>
        <strain evidence="5 6">XH-48</strain>
        <plasmid evidence="6">1</plasmid>
    </source>
</reference>
<organism evidence="5 6">
    <name type="scientific">Halostagnicola larsenii XH-48</name>
    <dbReference type="NCBI Taxonomy" id="797299"/>
    <lineage>
        <taxon>Archaea</taxon>
        <taxon>Methanobacteriati</taxon>
        <taxon>Methanobacteriota</taxon>
        <taxon>Stenosarchaea group</taxon>
        <taxon>Halobacteria</taxon>
        <taxon>Halobacteriales</taxon>
        <taxon>Natrialbaceae</taxon>
        <taxon>Halostagnicola</taxon>
    </lineage>
</organism>
<dbReference type="HOGENOM" id="CLU_064444_1_0_2"/>